<proteinExistence type="predicted"/>
<evidence type="ECO:0000313" key="2">
    <source>
        <dbReference type="EMBL" id="GFT84745.1"/>
    </source>
</evidence>
<name>A0A8X6U2V8_NEPPI</name>
<evidence type="ECO:0000313" key="3">
    <source>
        <dbReference type="Proteomes" id="UP000887013"/>
    </source>
</evidence>
<protein>
    <submittedName>
        <fullName evidence="2">Uncharacterized protein</fullName>
    </submittedName>
</protein>
<keyword evidence="3" id="KW-1185">Reference proteome</keyword>
<reference evidence="2" key="1">
    <citation type="submission" date="2020-08" db="EMBL/GenBank/DDBJ databases">
        <title>Multicomponent nature underlies the extraordinary mechanical properties of spider dragline silk.</title>
        <authorList>
            <person name="Kono N."/>
            <person name="Nakamura H."/>
            <person name="Mori M."/>
            <person name="Yoshida Y."/>
            <person name="Ohtoshi R."/>
            <person name="Malay A.D."/>
            <person name="Moran D.A.P."/>
            <person name="Tomita M."/>
            <person name="Numata K."/>
            <person name="Arakawa K."/>
        </authorList>
    </citation>
    <scope>NUCLEOTIDE SEQUENCE</scope>
</reference>
<comment type="caution">
    <text evidence="2">The sequence shown here is derived from an EMBL/GenBank/DDBJ whole genome shotgun (WGS) entry which is preliminary data.</text>
</comment>
<sequence length="90" mass="9956">MEYSGFSHYQLSPNERQITRVSTRVVKPKASSKAGGRSYSQRSKLSSVLRRAIGVRLESGGQMQYRLCRRDCGAMSPARCGSSNVEHSST</sequence>
<dbReference type="Proteomes" id="UP000887013">
    <property type="component" value="Unassembled WGS sequence"/>
</dbReference>
<accession>A0A8X6U2V8</accession>
<gene>
    <name evidence="2" type="ORF">NPIL_537061</name>
</gene>
<evidence type="ECO:0000256" key="1">
    <source>
        <dbReference type="SAM" id="MobiDB-lite"/>
    </source>
</evidence>
<dbReference type="AlphaFoldDB" id="A0A8X6U2V8"/>
<dbReference type="EMBL" id="BMAW01119467">
    <property type="protein sequence ID" value="GFT84745.1"/>
    <property type="molecule type" value="Genomic_DNA"/>
</dbReference>
<organism evidence="2 3">
    <name type="scientific">Nephila pilipes</name>
    <name type="common">Giant wood spider</name>
    <name type="synonym">Nephila maculata</name>
    <dbReference type="NCBI Taxonomy" id="299642"/>
    <lineage>
        <taxon>Eukaryota</taxon>
        <taxon>Metazoa</taxon>
        <taxon>Ecdysozoa</taxon>
        <taxon>Arthropoda</taxon>
        <taxon>Chelicerata</taxon>
        <taxon>Arachnida</taxon>
        <taxon>Araneae</taxon>
        <taxon>Araneomorphae</taxon>
        <taxon>Entelegynae</taxon>
        <taxon>Araneoidea</taxon>
        <taxon>Nephilidae</taxon>
        <taxon>Nephila</taxon>
    </lineage>
</organism>
<feature type="region of interest" description="Disordered" evidence="1">
    <location>
        <begin position="14"/>
        <end position="43"/>
    </location>
</feature>